<gene>
    <name evidence="1" type="ORF">Prum_061780</name>
</gene>
<proteinExistence type="predicted"/>
<name>A0A6V8LEM8_9ACTN</name>
<keyword evidence="2" id="KW-1185">Reference proteome</keyword>
<accession>A0A6V8LEM8</accession>
<evidence type="ECO:0000313" key="1">
    <source>
        <dbReference type="EMBL" id="GFJ92536.1"/>
    </source>
</evidence>
<dbReference type="Proteomes" id="UP000482960">
    <property type="component" value="Unassembled WGS sequence"/>
</dbReference>
<protein>
    <submittedName>
        <fullName evidence="1">Uncharacterized protein</fullName>
    </submittedName>
</protein>
<dbReference type="EMBL" id="BLPG01000001">
    <property type="protein sequence ID" value="GFJ92536.1"/>
    <property type="molecule type" value="Genomic_DNA"/>
</dbReference>
<dbReference type="AlphaFoldDB" id="A0A6V8LEM8"/>
<organism evidence="1 2">
    <name type="scientific">Phytohabitans rumicis</name>
    <dbReference type="NCBI Taxonomy" id="1076125"/>
    <lineage>
        <taxon>Bacteria</taxon>
        <taxon>Bacillati</taxon>
        <taxon>Actinomycetota</taxon>
        <taxon>Actinomycetes</taxon>
        <taxon>Micromonosporales</taxon>
        <taxon>Micromonosporaceae</taxon>
    </lineage>
</organism>
<reference evidence="1 2" key="2">
    <citation type="submission" date="2020-03" db="EMBL/GenBank/DDBJ databases">
        <authorList>
            <person name="Ichikawa N."/>
            <person name="Kimura A."/>
            <person name="Kitahashi Y."/>
            <person name="Uohara A."/>
        </authorList>
    </citation>
    <scope>NUCLEOTIDE SEQUENCE [LARGE SCALE GENOMIC DNA]</scope>
    <source>
        <strain evidence="1 2">NBRC 108638</strain>
    </source>
</reference>
<evidence type="ECO:0000313" key="2">
    <source>
        <dbReference type="Proteomes" id="UP000482960"/>
    </source>
</evidence>
<sequence length="147" mass="15394">MDLPDLSGYRLHKVIENVDLDGVVVPGLRGSFHRRRGEAASDDAVASRISTVGVYRFAGVDLLMAWGYVGEPHCRFTSVRRPDGTWEPPRPGCPPVTRVHDGGLVTALTLGGHVLPAEPVTSPPPGGARATAPDSVLAAVGGPGVRT</sequence>
<reference evidence="1 2" key="1">
    <citation type="submission" date="2020-03" db="EMBL/GenBank/DDBJ databases">
        <title>Whole genome shotgun sequence of Phytohabitans rumicis NBRC 108638.</title>
        <authorList>
            <person name="Komaki H."/>
            <person name="Tamura T."/>
        </authorList>
    </citation>
    <scope>NUCLEOTIDE SEQUENCE [LARGE SCALE GENOMIC DNA]</scope>
    <source>
        <strain evidence="1 2">NBRC 108638</strain>
    </source>
</reference>
<comment type="caution">
    <text evidence="1">The sequence shown here is derived from an EMBL/GenBank/DDBJ whole genome shotgun (WGS) entry which is preliminary data.</text>
</comment>